<feature type="compositionally biased region" description="Basic and acidic residues" evidence="1">
    <location>
        <begin position="1"/>
        <end position="18"/>
    </location>
</feature>
<evidence type="ECO:0000313" key="2">
    <source>
        <dbReference type="EMBL" id="BAD35999.1"/>
    </source>
</evidence>
<sequence length="130" mass="14225">MQHPQPTRENEREKEKPKPSALWTASTWQHRAEASPPPSCISTHHFPPLSRRNREGELQLSSSISSLPAAKKKDAATRRRDIVITNSFSFRIPHFMPTTLPFDGNVAVPTGVPVRAPGAAAATSSPLPSI</sequence>
<protein>
    <submittedName>
        <fullName evidence="2">Uncharacterized protein</fullName>
    </submittedName>
</protein>
<feature type="region of interest" description="Disordered" evidence="1">
    <location>
        <begin position="1"/>
        <end position="77"/>
    </location>
</feature>
<dbReference type="AlphaFoldDB" id="Q69SN6"/>
<evidence type="ECO:0000256" key="1">
    <source>
        <dbReference type="SAM" id="MobiDB-lite"/>
    </source>
</evidence>
<reference evidence="3" key="1">
    <citation type="journal article" date="2005" name="Nature">
        <title>The map-based sequence of the rice genome.</title>
        <authorList>
            <consortium name="International rice genome sequencing project (IRGSP)"/>
            <person name="Matsumoto T."/>
            <person name="Wu J."/>
            <person name="Kanamori H."/>
            <person name="Katayose Y."/>
            <person name="Fujisawa M."/>
            <person name="Namiki N."/>
            <person name="Mizuno H."/>
            <person name="Yamamoto K."/>
            <person name="Antonio B.A."/>
            <person name="Baba T."/>
            <person name="Sakata K."/>
            <person name="Nagamura Y."/>
            <person name="Aoki H."/>
            <person name="Arikawa K."/>
            <person name="Arita K."/>
            <person name="Bito T."/>
            <person name="Chiden Y."/>
            <person name="Fujitsuka N."/>
            <person name="Fukunaka R."/>
            <person name="Hamada M."/>
            <person name="Harada C."/>
            <person name="Hayashi A."/>
            <person name="Hijishita S."/>
            <person name="Honda M."/>
            <person name="Hosokawa S."/>
            <person name="Ichikawa Y."/>
            <person name="Idonuma A."/>
            <person name="Iijima M."/>
            <person name="Ikeda M."/>
            <person name="Ikeno M."/>
            <person name="Ito K."/>
            <person name="Ito S."/>
            <person name="Ito T."/>
            <person name="Ito Y."/>
            <person name="Ito Y."/>
            <person name="Iwabuchi A."/>
            <person name="Kamiya K."/>
            <person name="Karasawa W."/>
            <person name="Kurita K."/>
            <person name="Katagiri S."/>
            <person name="Kikuta A."/>
            <person name="Kobayashi H."/>
            <person name="Kobayashi N."/>
            <person name="Machita K."/>
            <person name="Maehara T."/>
            <person name="Masukawa M."/>
            <person name="Mizubayashi T."/>
            <person name="Mukai Y."/>
            <person name="Nagasaki H."/>
            <person name="Nagata Y."/>
            <person name="Naito S."/>
            <person name="Nakashima M."/>
            <person name="Nakama Y."/>
            <person name="Nakamichi Y."/>
            <person name="Nakamura M."/>
            <person name="Meguro A."/>
            <person name="Negishi M."/>
            <person name="Ohta I."/>
            <person name="Ohta T."/>
            <person name="Okamoto M."/>
            <person name="Ono N."/>
            <person name="Saji S."/>
            <person name="Sakaguchi M."/>
            <person name="Sakai K."/>
            <person name="Shibata M."/>
            <person name="Shimokawa T."/>
            <person name="Song J."/>
            <person name="Takazaki Y."/>
            <person name="Terasawa K."/>
            <person name="Tsugane M."/>
            <person name="Tsuji K."/>
            <person name="Ueda S."/>
            <person name="Waki K."/>
            <person name="Yamagata H."/>
            <person name="Yamamoto M."/>
            <person name="Yamamoto S."/>
            <person name="Yamane H."/>
            <person name="Yoshiki S."/>
            <person name="Yoshihara R."/>
            <person name="Yukawa K."/>
            <person name="Zhong H."/>
            <person name="Yano M."/>
            <person name="Yuan Q."/>
            <person name="Ouyang S."/>
            <person name="Liu J."/>
            <person name="Jones K.M."/>
            <person name="Gansberger K."/>
            <person name="Moffat K."/>
            <person name="Hill J."/>
            <person name="Bera J."/>
            <person name="Fadrosh D."/>
            <person name="Jin S."/>
            <person name="Johri S."/>
            <person name="Kim M."/>
            <person name="Overton L."/>
            <person name="Reardon M."/>
            <person name="Tsitrin T."/>
            <person name="Vuong H."/>
            <person name="Weaver B."/>
            <person name="Ciecko A."/>
            <person name="Tallon L."/>
            <person name="Jackson J."/>
            <person name="Pai G."/>
            <person name="Aken S.V."/>
            <person name="Utterback T."/>
            <person name="Reidmuller S."/>
            <person name="Feldblyum T."/>
            <person name="Hsiao J."/>
            <person name="Zismann V."/>
            <person name="Iobst S."/>
            <person name="de Vazeille A.R."/>
            <person name="Buell C.R."/>
            <person name="Ying K."/>
            <person name="Li Y."/>
            <person name="Lu T."/>
            <person name="Huang Y."/>
            <person name="Zhao Q."/>
            <person name="Feng Q."/>
            <person name="Zhang L."/>
            <person name="Zhu J."/>
            <person name="Weng Q."/>
            <person name="Mu J."/>
            <person name="Lu Y."/>
            <person name="Fan D."/>
            <person name="Liu Y."/>
            <person name="Guan J."/>
            <person name="Zhang Y."/>
            <person name="Yu S."/>
            <person name="Liu X."/>
            <person name="Zhang Y."/>
            <person name="Hong G."/>
            <person name="Han B."/>
            <person name="Choisne N."/>
            <person name="Demange N."/>
            <person name="Orjeda G."/>
            <person name="Samain S."/>
            <person name="Cattolico L."/>
            <person name="Pelletier E."/>
            <person name="Couloux A."/>
            <person name="Segurens B."/>
            <person name="Wincker P."/>
            <person name="D'Hont A."/>
            <person name="Scarpelli C."/>
            <person name="Weissenbach J."/>
            <person name="Salanoubat M."/>
            <person name="Quetier F."/>
            <person name="Yu Y."/>
            <person name="Kim H.R."/>
            <person name="Rambo T."/>
            <person name="Currie J."/>
            <person name="Collura K."/>
            <person name="Luo M."/>
            <person name="Yang T."/>
            <person name="Ammiraju J.S.S."/>
            <person name="Engler F."/>
            <person name="Soderlund C."/>
            <person name="Wing R.A."/>
            <person name="Palmer L.E."/>
            <person name="de la Bastide M."/>
            <person name="Spiegel L."/>
            <person name="Nascimento L."/>
            <person name="Zutavern T."/>
            <person name="O'Shaughnessy A."/>
            <person name="Dike S."/>
            <person name="Dedhia N."/>
            <person name="Preston R."/>
            <person name="Balija V."/>
            <person name="McCombie W.R."/>
            <person name="Chow T."/>
            <person name="Chen H."/>
            <person name="Chung M."/>
            <person name="Chen C."/>
            <person name="Shaw J."/>
            <person name="Wu H."/>
            <person name="Hsiao K."/>
            <person name="Chao Y."/>
            <person name="Chu M."/>
            <person name="Cheng C."/>
            <person name="Hour A."/>
            <person name="Lee P."/>
            <person name="Lin S."/>
            <person name="Lin Y."/>
            <person name="Liou J."/>
            <person name="Liu S."/>
            <person name="Hsing Y."/>
            <person name="Raghuvanshi S."/>
            <person name="Mohanty A."/>
            <person name="Bharti A.K."/>
            <person name="Gaur A."/>
            <person name="Gupta V."/>
            <person name="Kumar D."/>
            <person name="Ravi V."/>
            <person name="Vij S."/>
            <person name="Kapur A."/>
            <person name="Khurana P."/>
            <person name="Khurana P."/>
            <person name="Khurana J.P."/>
            <person name="Tyagi A.K."/>
            <person name="Gaikwad K."/>
            <person name="Singh A."/>
            <person name="Dalal V."/>
            <person name="Srivastava S."/>
            <person name="Dixit A."/>
            <person name="Pal A.K."/>
            <person name="Ghazi I.A."/>
            <person name="Yadav M."/>
            <person name="Pandit A."/>
            <person name="Bhargava A."/>
            <person name="Sureshbabu K."/>
            <person name="Batra K."/>
            <person name="Sharma T.R."/>
            <person name="Mohapatra T."/>
            <person name="Singh N.K."/>
            <person name="Messing J."/>
            <person name="Nelson A.B."/>
            <person name="Fuks G."/>
            <person name="Kavchok S."/>
            <person name="Keizer G."/>
            <person name="Linton E."/>
            <person name="Llaca V."/>
            <person name="Song R."/>
            <person name="Tanyolac B."/>
            <person name="Young S."/>
            <person name="Ho-Il K."/>
            <person name="Hahn J.H."/>
            <person name="Sangsakoo G."/>
            <person name="Vanavichit A."/>
            <person name="de Mattos Luiz.A.T."/>
            <person name="Zimmer P.D."/>
            <person name="Malone G."/>
            <person name="Dellagostin O."/>
            <person name="de Oliveira A.C."/>
            <person name="Bevan M."/>
            <person name="Bancroft I."/>
            <person name="Minx P."/>
            <person name="Cordum H."/>
            <person name="Wilson R."/>
            <person name="Cheng Z."/>
            <person name="Jin W."/>
            <person name="Jiang J."/>
            <person name="Leong S.A."/>
            <person name="Iwama H."/>
            <person name="Gojobori T."/>
            <person name="Itoh T."/>
            <person name="Niimura Y."/>
            <person name="Fujii Y."/>
            <person name="Habara T."/>
            <person name="Sakai H."/>
            <person name="Sato Y."/>
            <person name="Wilson G."/>
            <person name="Kumar K."/>
            <person name="McCouch S."/>
            <person name="Juretic N."/>
            <person name="Hoen D."/>
            <person name="Wright S."/>
            <person name="Bruskiewich R."/>
            <person name="Bureau T."/>
            <person name="Miyao A."/>
            <person name="Hirochika H."/>
            <person name="Nishikawa T."/>
            <person name="Kadowaki K."/>
            <person name="Sugiura M."/>
            <person name="Burr B."/>
            <person name="Sasaki T."/>
        </authorList>
    </citation>
    <scope>NUCLEOTIDE SEQUENCE [LARGE SCALE GENOMIC DNA]</scope>
    <source>
        <strain evidence="3">cv. Nipponbare</strain>
    </source>
</reference>
<name>Q69SN6_ORYSJ</name>
<proteinExistence type="predicted"/>
<organism evidence="2 3">
    <name type="scientific">Oryza sativa subsp. japonica</name>
    <name type="common">Rice</name>
    <dbReference type="NCBI Taxonomy" id="39947"/>
    <lineage>
        <taxon>Eukaryota</taxon>
        <taxon>Viridiplantae</taxon>
        <taxon>Streptophyta</taxon>
        <taxon>Embryophyta</taxon>
        <taxon>Tracheophyta</taxon>
        <taxon>Spermatophyta</taxon>
        <taxon>Magnoliopsida</taxon>
        <taxon>Liliopsida</taxon>
        <taxon>Poales</taxon>
        <taxon>Poaceae</taxon>
        <taxon>BOP clade</taxon>
        <taxon>Oryzoideae</taxon>
        <taxon>Oryzeae</taxon>
        <taxon>Oryzinae</taxon>
        <taxon>Oryza</taxon>
        <taxon>Oryza sativa</taxon>
    </lineage>
</organism>
<gene>
    <name evidence="2" type="primary">OSJNBa0022O02.9</name>
</gene>
<evidence type="ECO:0000313" key="3">
    <source>
        <dbReference type="Proteomes" id="UP000000763"/>
    </source>
</evidence>
<dbReference type="Proteomes" id="UP000000763">
    <property type="component" value="Chromosome 6"/>
</dbReference>
<accession>Q69SN6</accession>
<reference evidence="3" key="2">
    <citation type="journal article" date="2008" name="Nucleic Acids Res.">
        <title>The rice annotation project database (RAP-DB): 2008 update.</title>
        <authorList>
            <consortium name="The rice annotation project (RAP)"/>
        </authorList>
    </citation>
    <scope>GENOME REANNOTATION</scope>
    <source>
        <strain evidence="3">cv. Nipponbare</strain>
    </source>
</reference>
<dbReference type="EMBL" id="AP004992">
    <property type="protein sequence ID" value="BAD35999.1"/>
    <property type="molecule type" value="Genomic_DNA"/>
</dbReference>